<dbReference type="EMBL" id="PNRG01000005">
    <property type="protein sequence ID" value="PMR82273.1"/>
    <property type="molecule type" value="Genomic_DNA"/>
</dbReference>
<proteinExistence type="predicted"/>
<protein>
    <submittedName>
        <fullName evidence="2">Uncharacterized protein</fullName>
    </submittedName>
</protein>
<dbReference type="OrthoDB" id="5917490at2"/>
<keyword evidence="1" id="KW-0812">Transmembrane</keyword>
<keyword evidence="1" id="KW-1133">Transmembrane helix</keyword>
<reference evidence="2 3" key="1">
    <citation type="submission" date="2018-01" db="EMBL/GenBank/DDBJ databases">
        <title>Halomonas endophytica sp. nov., isolated from storage liquid in the stems of Populus euphratica.</title>
        <authorList>
            <person name="Chen C."/>
        </authorList>
    </citation>
    <scope>NUCLEOTIDE SEQUENCE [LARGE SCALE GENOMIC DNA]</scope>
    <source>
        <strain evidence="2 3">BZ-SZ-XJ27</strain>
    </source>
</reference>
<organism evidence="2 3">
    <name type="scientific">Halomonas urumqiensis</name>
    <dbReference type="NCBI Taxonomy" id="1684789"/>
    <lineage>
        <taxon>Bacteria</taxon>
        <taxon>Pseudomonadati</taxon>
        <taxon>Pseudomonadota</taxon>
        <taxon>Gammaproteobacteria</taxon>
        <taxon>Oceanospirillales</taxon>
        <taxon>Halomonadaceae</taxon>
        <taxon>Halomonas</taxon>
    </lineage>
</organism>
<evidence type="ECO:0000256" key="1">
    <source>
        <dbReference type="SAM" id="Phobius"/>
    </source>
</evidence>
<evidence type="ECO:0000313" key="3">
    <source>
        <dbReference type="Proteomes" id="UP000235547"/>
    </source>
</evidence>
<feature type="transmembrane region" description="Helical" evidence="1">
    <location>
        <begin position="16"/>
        <end position="36"/>
    </location>
</feature>
<accession>A0A2N7UPA8</accession>
<sequence length="169" mass="18155">MPPSDSSSSPVIHPPLLRVLMLLTLAAAVVALWYLTSYSLRGGGDMSWLAVETPCDLHVGPCTATAEERLVTFEMGSDGAIHALERVPLSVSLASVEAESVMVEFVGRDMDMGLHRFPLARDADGVFRGHGQVSLCTESVMPWQARVVATTANGRVGGQFDFDVERQAP</sequence>
<dbReference type="Proteomes" id="UP000235547">
    <property type="component" value="Unassembled WGS sequence"/>
</dbReference>
<evidence type="ECO:0000313" key="2">
    <source>
        <dbReference type="EMBL" id="PMR82273.1"/>
    </source>
</evidence>
<comment type="caution">
    <text evidence="2">The sequence shown here is derived from an EMBL/GenBank/DDBJ whole genome shotgun (WGS) entry which is preliminary data.</text>
</comment>
<keyword evidence="1" id="KW-0472">Membrane</keyword>
<keyword evidence="3" id="KW-1185">Reference proteome</keyword>
<gene>
    <name evidence="2" type="ORF">C1H70_02660</name>
</gene>
<dbReference type="AlphaFoldDB" id="A0A2N7UPA8"/>
<name>A0A2N7UPA8_9GAMM</name>